<dbReference type="OrthoDB" id="994901at2759"/>
<evidence type="ECO:0000313" key="3">
    <source>
        <dbReference type="Proteomes" id="UP000541444"/>
    </source>
</evidence>
<keyword evidence="3" id="KW-1185">Reference proteome</keyword>
<comment type="caution">
    <text evidence="2">The sequence shown here is derived from an EMBL/GenBank/DDBJ whole genome shotgun (WGS) entry which is preliminary data.</text>
</comment>
<reference evidence="2 3" key="1">
    <citation type="journal article" date="2020" name="IScience">
        <title>Genome Sequencing of the Endangered Kingdonia uniflora (Circaeasteraceae, Ranunculales) Reveals Potential Mechanisms of Evolutionary Specialization.</title>
        <authorList>
            <person name="Sun Y."/>
            <person name="Deng T."/>
            <person name="Zhang A."/>
            <person name="Moore M.J."/>
            <person name="Landis J.B."/>
            <person name="Lin N."/>
            <person name="Zhang H."/>
            <person name="Zhang X."/>
            <person name="Huang J."/>
            <person name="Zhang X."/>
            <person name="Sun H."/>
            <person name="Wang H."/>
        </authorList>
    </citation>
    <scope>NUCLEOTIDE SEQUENCE [LARGE SCALE GENOMIC DNA]</scope>
    <source>
        <strain evidence="2">TB1705</strain>
        <tissue evidence="2">Leaf</tissue>
    </source>
</reference>
<evidence type="ECO:0000313" key="2">
    <source>
        <dbReference type="EMBL" id="KAF6166479.1"/>
    </source>
</evidence>
<dbReference type="PANTHER" id="PTHR37722">
    <property type="entry name" value="OS01G0167700 PROTEIN"/>
    <property type="match status" value="1"/>
</dbReference>
<feature type="compositionally biased region" description="Polar residues" evidence="1">
    <location>
        <begin position="287"/>
        <end position="305"/>
    </location>
</feature>
<dbReference type="EMBL" id="JACGCM010000790">
    <property type="protein sequence ID" value="KAF6166479.1"/>
    <property type="molecule type" value="Genomic_DNA"/>
</dbReference>
<feature type="region of interest" description="Disordered" evidence="1">
    <location>
        <begin position="257"/>
        <end position="305"/>
    </location>
</feature>
<dbReference type="Proteomes" id="UP000541444">
    <property type="component" value="Unassembled WGS sequence"/>
</dbReference>
<proteinExistence type="predicted"/>
<gene>
    <name evidence="2" type="ORF">GIB67_038216</name>
</gene>
<name>A0A7J7NGW5_9MAGN</name>
<sequence length="469" mass="53576">MVQGFRSISYLIVSLGLAPLKSRQVCKDWELIRVNFMDNAEDNKKPLDAWERQPHNKTSHFTNSKRCKTQNASDFAFEDSYLHNKRRIVIAPHEFDFSAVPYFKASGKDKDFMAMTGCEKANYTTSNFMKHGESTRKNVSGHCRGQGKNFSSRNIYAEETRYKDRDRDRDSHECYQIKTIVFNPSMTQPLHYSKGLSTNSNNSEAQYNWLFEKRNNSTDIDMCLGSFCRAFIESDNVTKFPSPNLYPKTHFSYKRSKLDSPVNGKGQSDQVTGCEKSVEGPEKEGSVGNNNLLSDNGKTVSNPENSTKDVLDIEISVEDTSGCMETKDENLVLIEMPETQVCSEHEEGISTEEDLVKLKSYINDDRYQFGAQVPFPSESRSNEKENFELIIKNIGRKMHKSKEDSSYQVMLKSYVLLLLCVHKVLCLIHEKKALVKKNSAKDPRNNNGKKRMKIQKADSEPLPDYPENG</sequence>
<feature type="region of interest" description="Disordered" evidence="1">
    <location>
        <begin position="438"/>
        <end position="469"/>
    </location>
</feature>
<evidence type="ECO:0000256" key="1">
    <source>
        <dbReference type="SAM" id="MobiDB-lite"/>
    </source>
</evidence>
<organism evidence="2 3">
    <name type="scientific">Kingdonia uniflora</name>
    <dbReference type="NCBI Taxonomy" id="39325"/>
    <lineage>
        <taxon>Eukaryota</taxon>
        <taxon>Viridiplantae</taxon>
        <taxon>Streptophyta</taxon>
        <taxon>Embryophyta</taxon>
        <taxon>Tracheophyta</taxon>
        <taxon>Spermatophyta</taxon>
        <taxon>Magnoliopsida</taxon>
        <taxon>Ranunculales</taxon>
        <taxon>Circaeasteraceae</taxon>
        <taxon>Kingdonia</taxon>
    </lineage>
</organism>
<protein>
    <submittedName>
        <fullName evidence="2">Uncharacterized protein</fullName>
    </submittedName>
</protein>
<accession>A0A7J7NGW5</accession>
<dbReference type="AlphaFoldDB" id="A0A7J7NGW5"/>
<dbReference type="PANTHER" id="PTHR37722:SF2">
    <property type="entry name" value="OS01G0167700 PROTEIN"/>
    <property type="match status" value="1"/>
</dbReference>
<feature type="compositionally biased region" description="Basic and acidic residues" evidence="1">
    <location>
        <begin position="276"/>
        <end position="285"/>
    </location>
</feature>